<proteinExistence type="predicted"/>
<dbReference type="Proteomes" id="UP000636800">
    <property type="component" value="Unassembled WGS sequence"/>
</dbReference>
<feature type="region of interest" description="Disordered" evidence="1">
    <location>
        <begin position="1"/>
        <end position="23"/>
    </location>
</feature>
<evidence type="ECO:0000256" key="1">
    <source>
        <dbReference type="SAM" id="MobiDB-lite"/>
    </source>
</evidence>
<dbReference type="EMBL" id="JADCNL010000608">
    <property type="protein sequence ID" value="KAG0446146.1"/>
    <property type="molecule type" value="Genomic_DNA"/>
</dbReference>
<dbReference type="Proteomes" id="UP000639772">
    <property type="component" value="Unassembled WGS sequence"/>
</dbReference>
<dbReference type="EMBL" id="JADCNM010000609">
    <property type="protein sequence ID" value="KAG0446143.1"/>
    <property type="molecule type" value="Genomic_DNA"/>
</dbReference>
<reference evidence="4 5" key="1">
    <citation type="journal article" date="2020" name="Nat. Food">
        <title>A phased Vanilla planifolia genome enables genetic improvement of flavour and production.</title>
        <authorList>
            <person name="Hasing T."/>
            <person name="Tang H."/>
            <person name="Brym M."/>
            <person name="Khazi F."/>
            <person name="Huang T."/>
            <person name="Chambers A.H."/>
        </authorList>
    </citation>
    <scope>NUCLEOTIDE SEQUENCE [LARGE SCALE GENOMIC DNA]</scope>
    <source>
        <tissue evidence="2">Leaf</tissue>
    </source>
</reference>
<feature type="compositionally biased region" description="Basic and acidic residues" evidence="1">
    <location>
        <begin position="53"/>
        <end position="68"/>
    </location>
</feature>
<name>A0A835P5B6_VANPL</name>
<accession>A0A835P5B6</accession>
<keyword evidence="4" id="KW-1185">Reference proteome</keyword>
<protein>
    <submittedName>
        <fullName evidence="2">Uncharacterized protein</fullName>
    </submittedName>
</protein>
<evidence type="ECO:0000313" key="3">
    <source>
        <dbReference type="EMBL" id="KAG0446146.1"/>
    </source>
</evidence>
<gene>
    <name evidence="3" type="ORF">HPP92_028974</name>
    <name evidence="2" type="ORF">HPP92_028985</name>
</gene>
<comment type="caution">
    <text evidence="2">The sequence shown here is derived from an EMBL/GenBank/DDBJ whole genome shotgun (WGS) entry which is preliminary data.</text>
</comment>
<feature type="region of interest" description="Disordered" evidence="1">
    <location>
        <begin position="41"/>
        <end position="87"/>
    </location>
</feature>
<evidence type="ECO:0000313" key="5">
    <source>
        <dbReference type="Proteomes" id="UP000639772"/>
    </source>
</evidence>
<evidence type="ECO:0000313" key="2">
    <source>
        <dbReference type="EMBL" id="KAG0446143.1"/>
    </source>
</evidence>
<organism evidence="2 5">
    <name type="scientific">Vanilla planifolia</name>
    <name type="common">Vanilla</name>
    <dbReference type="NCBI Taxonomy" id="51239"/>
    <lineage>
        <taxon>Eukaryota</taxon>
        <taxon>Viridiplantae</taxon>
        <taxon>Streptophyta</taxon>
        <taxon>Embryophyta</taxon>
        <taxon>Tracheophyta</taxon>
        <taxon>Spermatophyta</taxon>
        <taxon>Magnoliopsida</taxon>
        <taxon>Liliopsida</taxon>
        <taxon>Asparagales</taxon>
        <taxon>Orchidaceae</taxon>
        <taxon>Vanilloideae</taxon>
        <taxon>Vanilleae</taxon>
        <taxon>Vanilla</taxon>
    </lineage>
</organism>
<sequence length="87" mass="9670">MRSEFGTGAGEDDGDGSNGAGKYKGEALERYGFVEEKMVELAENEGNEPNSGEEGRNQEYSDCRRHEDDGDETAIEGRPMKTINRHR</sequence>
<dbReference type="AlphaFoldDB" id="A0A835P5B6"/>
<evidence type="ECO:0000313" key="4">
    <source>
        <dbReference type="Proteomes" id="UP000636800"/>
    </source>
</evidence>